<keyword evidence="2" id="KW-0472">Membrane</keyword>
<proteinExistence type="predicted"/>
<organism evidence="3 4">
    <name type="scientific">Virgibacillus subterraneus</name>
    <dbReference type="NCBI Taxonomy" id="621109"/>
    <lineage>
        <taxon>Bacteria</taxon>
        <taxon>Bacillati</taxon>
        <taxon>Bacillota</taxon>
        <taxon>Bacilli</taxon>
        <taxon>Bacillales</taxon>
        <taxon>Bacillaceae</taxon>
        <taxon>Virgibacillus</taxon>
    </lineage>
</organism>
<keyword evidence="2" id="KW-1133">Transmembrane helix</keyword>
<protein>
    <recommendedName>
        <fullName evidence="5">DUF3137 domain-containing protein</fullName>
    </recommendedName>
</protein>
<keyword evidence="1" id="KW-0175">Coiled coil</keyword>
<comment type="caution">
    <text evidence="3">The sequence shown here is derived from an EMBL/GenBank/DDBJ whole genome shotgun (WGS) entry which is preliminary data.</text>
</comment>
<evidence type="ECO:0000313" key="3">
    <source>
        <dbReference type="EMBL" id="SEQ46127.1"/>
    </source>
</evidence>
<evidence type="ECO:0000256" key="2">
    <source>
        <dbReference type="SAM" id="Phobius"/>
    </source>
</evidence>
<dbReference type="Pfam" id="PF11335">
    <property type="entry name" value="DUF3137"/>
    <property type="match status" value="2"/>
</dbReference>
<gene>
    <name evidence="3" type="ORF">SAMN05216232_2499</name>
</gene>
<evidence type="ECO:0008006" key="5">
    <source>
        <dbReference type="Google" id="ProtNLM"/>
    </source>
</evidence>
<name>A0A1H9G7P0_9BACI</name>
<dbReference type="Proteomes" id="UP000198733">
    <property type="component" value="Unassembled WGS sequence"/>
</dbReference>
<feature type="coiled-coil region" evidence="1">
    <location>
        <begin position="16"/>
        <end position="43"/>
    </location>
</feature>
<reference evidence="3 4" key="1">
    <citation type="submission" date="2016-10" db="EMBL/GenBank/DDBJ databases">
        <authorList>
            <person name="Varghese N."/>
            <person name="Submissions S."/>
        </authorList>
    </citation>
    <scope>NUCLEOTIDE SEQUENCE [LARGE SCALE GENOMIC DNA]</scope>
    <source>
        <strain evidence="3 4">CGMCC 1.7734</strain>
    </source>
</reference>
<dbReference type="InterPro" id="IPR021484">
    <property type="entry name" value="DUF3137"/>
</dbReference>
<dbReference type="RefSeq" id="WP_092504650.1">
    <property type="nucleotide sequence ID" value="NZ_FOEH01000003.1"/>
</dbReference>
<accession>A0A1H9G7P0</accession>
<keyword evidence="2" id="KW-0812">Transmembrane</keyword>
<evidence type="ECO:0000256" key="1">
    <source>
        <dbReference type="SAM" id="Coils"/>
    </source>
</evidence>
<sequence length="384" mass="44940">MKKISKTREEFDQFYEEEIKGEIEELEANRKNLKKRRNKQAKITTVAALIPILLGLIFSDYFIAFFIATFVVLIIGFSKMSKTYKSFEGVMKKSIVRKVVTFINPEFQYAPEKHIPKETFLDTRVFPKKPDKYLGDDLIWGSVYDPDQTETEKEHELSAQNTTPENIKQVTSSLERNEEELQPDDSPKTDIAFSEVTAIDTWSDTDGHQQETVIFQGLFFDVDFNKDFQGTTVIAPRKDLFFDFKKLDIFHKQPKLEEIELDNVEFNERFAVKTTDEVKARYILTPGFMEKMLALADGAKERSKERIPNQHLKIVAKTIEKIVPYFSFKDGKMYFLLNTLQDHFEFNIDKKADKESIYNYFEDINQALMLVEELDLNLKLWNKA</sequence>
<keyword evidence="4" id="KW-1185">Reference proteome</keyword>
<feature type="transmembrane region" description="Helical" evidence="2">
    <location>
        <begin position="44"/>
        <end position="77"/>
    </location>
</feature>
<evidence type="ECO:0000313" key="4">
    <source>
        <dbReference type="Proteomes" id="UP000198733"/>
    </source>
</evidence>
<dbReference type="EMBL" id="FOEH01000003">
    <property type="protein sequence ID" value="SEQ46127.1"/>
    <property type="molecule type" value="Genomic_DNA"/>
</dbReference>